<accession>A0A7T8IVY7</accession>
<dbReference type="Proteomes" id="UP000596123">
    <property type="component" value="Segment"/>
</dbReference>
<reference evidence="1 2" key="1">
    <citation type="submission" date="2020-12" db="EMBL/GenBank/DDBJ databases">
        <title>Complete genome sequence of Erwinia phage pEa_SNUABM_5.</title>
        <authorList>
            <person name="Kim S.G."/>
            <person name="Lee S.B."/>
            <person name="Kwon J."/>
            <person name="Park S.C."/>
        </authorList>
    </citation>
    <scope>NUCLEOTIDE SEQUENCE [LARGE SCALE GENOMIC DNA]</scope>
</reference>
<dbReference type="EMBL" id="MW366843">
    <property type="protein sequence ID" value="QQO90378.1"/>
    <property type="molecule type" value="Genomic_DNA"/>
</dbReference>
<protein>
    <submittedName>
        <fullName evidence="1">Uncharacterized protein</fullName>
    </submittedName>
</protein>
<keyword evidence="2" id="KW-1185">Reference proteome</keyword>
<evidence type="ECO:0000313" key="2">
    <source>
        <dbReference type="Proteomes" id="UP000596123"/>
    </source>
</evidence>
<sequence length="134" mass="15993">MRKEFDKSISRIREAINTMEFVGKDCEDMRQLLSCLKHPRSISDRSYCTVVMLASHVCVTVSRYYEDINQMDVKRNMLQNKLYTPEIGNKLGRLQHAREIVERNVDCYRQLLTYRCLAVKNICDNVPFKNRYYR</sequence>
<proteinExistence type="predicted"/>
<organism evidence="1 2">
    <name type="scientific">Erwinia phage pEa_SNUABM_5</name>
    <dbReference type="NCBI Taxonomy" id="2797313"/>
    <lineage>
        <taxon>Viruses</taxon>
        <taxon>Duplodnaviria</taxon>
        <taxon>Heunggongvirae</taxon>
        <taxon>Uroviricota</taxon>
        <taxon>Caudoviricetes</taxon>
        <taxon>Rivsvirus</taxon>
        <taxon>Rivsvirus SNUABM5</taxon>
    </lineage>
</organism>
<evidence type="ECO:0000313" key="1">
    <source>
        <dbReference type="EMBL" id="QQO90378.1"/>
    </source>
</evidence>
<name>A0A7T8IVY7_9CAUD</name>
<gene>
    <name evidence="1" type="ORF">pEaSNUABM5_00236</name>
</gene>